<evidence type="ECO:0000256" key="4">
    <source>
        <dbReference type="ARBA" id="ARBA00022692"/>
    </source>
</evidence>
<keyword evidence="3" id="KW-1003">Cell membrane</keyword>
<feature type="transmembrane region" description="Helical" evidence="8">
    <location>
        <begin position="383"/>
        <end position="402"/>
    </location>
</feature>
<protein>
    <submittedName>
        <fullName evidence="10">Transporter</fullName>
    </submittedName>
</protein>
<feature type="transmembrane region" description="Helical" evidence="8">
    <location>
        <begin position="61"/>
        <end position="79"/>
    </location>
</feature>
<feature type="transmembrane region" description="Helical" evidence="8">
    <location>
        <begin position="261"/>
        <end position="278"/>
    </location>
</feature>
<organism evidence="10">
    <name type="scientific">Streptomyces fradiae</name>
    <name type="common">Streptomyces roseoflavus</name>
    <dbReference type="NCBI Taxonomy" id="1906"/>
    <lineage>
        <taxon>Bacteria</taxon>
        <taxon>Bacillati</taxon>
        <taxon>Actinomycetota</taxon>
        <taxon>Actinomycetes</taxon>
        <taxon>Kitasatosporales</taxon>
        <taxon>Streptomycetaceae</taxon>
        <taxon>Streptomyces</taxon>
    </lineage>
</organism>
<evidence type="ECO:0000313" key="10">
    <source>
        <dbReference type="EMBL" id="AAF00207.1"/>
    </source>
</evidence>
<feature type="transmembrane region" description="Helical" evidence="8">
    <location>
        <begin position="91"/>
        <end position="109"/>
    </location>
</feature>
<feature type="transmembrane region" description="Helical" evidence="8">
    <location>
        <begin position="317"/>
        <end position="338"/>
    </location>
</feature>
<dbReference type="InterPro" id="IPR020846">
    <property type="entry name" value="MFS_dom"/>
</dbReference>
<proteinExistence type="predicted"/>
<keyword evidence="2" id="KW-0813">Transport</keyword>
<dbReference type="GO" id="GO:0005886">
    <property type="term" value="C:plasma membrane"/>
    <property type="evidence" value="ECO:0007669"/>
    <property type="project" value="UniProtKB-SubCell"/>
</dbReference>
<dbReference type="PROSITE" id="PS50850">
    <property type="entry name" value="MFS"/>
    <property type="match status" value="1"/>
</dbReference>
<dbReference type="AlphaFoldDB" id="Q9RPA9"/>
<feature type="transmembrane region" description="Helical" evidence="8">
    <location>
        <begin position="181"/>
        <end position="199"/>
    </location>
</feature>
<dbReference type="Gene3D" id="1.20.1250.20">
    <property type="entry name" value="MFS general substrate transporter like domains"/>
    <property type="match status" value="1"/>
</dbReference>
<feature type="transmembrane region" description="Helical" evidence="8">
    <location>
        <begin position="24"/>
        <end position="49"/>
    </location>
</feature>
<dbReference type="SUPFAM" id="SSF103473">
    <property type="entry name" value="MFS general substrate transporter"/>
    <property type="match status" value="1"/>
</dbReference>
<feature type="domain" description="Major facilitator superfamily (MFS) profile" evidence="9">
    <location>
        <begin position="25"/>
        <end position="409"/>
    </location>
</feature>
<dbReference type="CDD" id="cd17321">
    <property type="entry name" value="MFS_MMR_MDR_like"/>
    <property type="match status" value="1"/>
</dbReference>
<evidence type="ECO:0000256" key="5">
    <source>
        <dbReference type="ARBA" id="ARBA00022989"/>
    </source>
</evidence>
<sequence length="417" mass="42686">MTTLSPRFDPHGRASAGPVARPRALLFVLAANMLIDALEVSVVLVALPAIGGDLGLSPQDAQWMMSGFALGFAALLLSGPRITARWGRRRAYLVALLVFAVASSAGGLVHSGELLVLTRVIKGMCAALTAPTGLAIIATAYRQGDEQRRAVAVYSFFGAAGFTVGLLASGALTVLSWRWDLVLPAPIALGLMVLGFCLIPDDRGPAPTASPGTGVTRFLRHGPLVRSALCAASLNGAYLGLLLLVTYQLHTGPGWNSWQTAVALLPACVPLMVSLPFAGRMVGRLGAARLIVSGTLAATLGCAGCAVWGVSGSYATGALPALLLVEAGFVLSFAALNMQAVAGIAPESRQTAVSLYQTAVQLGAALTLPAVALLLGSGGEGPYRTALLLITAVAAVGAAVACTGTRRKAEQPCVSRR</sequence>
<evidence type="ECO:0000259" key="9">
    <source>
        <dbReference type="PROSITE" id="PS50850"/>
    </source>
</evidence>
<evidence type="ECO:0000256" key="6">
    <source>
        <dbReference type="ARBA" id="ARBA00023136"/>
    </source>
</evidence>
<evidence type="ECO:0000256" key="1">
    <source>
        <dbReference type="ARBA" id="ARBA00004651"/>
    </source>
</evidence>
<keyword evidence="6 8" id="KW-0472">Membrane</keyword>
<feature type="transmembrane region" description="Helical" evidence="8">
    <location>
        <begin position="153"/>
        <end position="175"/>
    </location>
</feature>
<evidence type="ECO:0000256" key="8">
    <source>
        <dbReference type="SAM" id="Phobius"/>
    </source>
</evidence>
<keyword evidence="7" id="KW-0046">Antibiotic resistance</keyword>
<gene>
    <name evidence="10" type="primary">urdJ2</name>
</gene>
<evidence type="ECO:0000256" key="2">
    <source>
        <dbReference type="ARBA" id="ARBA00022448"/>
    </source>
</evidence>
<dbReference type="PANTHER" id="PTHR42718">
    <property type="entry name" value="MAJOR FACILITATOR SUPERFAMILY MULTIDRUG TRANSPORTER MFSC"/>
    <property type="match status" value="1"/>
</dbReference>
<feature type="transmembrane region" description="Helical" evidence="8">
    <location>
        <begin position="121"/>
        <end position="141"/>
    </location>
</feature>
<feature type="transmembrane region" description="Helical" evidence="8">
    <location>
        <begin position="359"/>
        <end position="377"/>
    </location>
</feature>
<reference evidence="10" key="1">
    <citation type="journal article" date="2000" name="Microbiology">
        <title>Two new tailoring enzymes, a glycosyltransferase and an oxygenase, involved in biosynthesis of the angucycline antibiotic urdamycin A in Streptomyces fradiae Tu2717.</title>
        <authorList>
            <person name="Faust B."/>
            <person name="Hoffmeister D."/>
            <person name="Weitnauer G."/>
            <person name="Westrich L."/>
            <person name="Haag S."/>
            <person name="Schneider P."/>
            <person name="Decker H."/>
            <person name="Kunzel E."/>
            <person name="Rohr J."/>
            <person name="Bechthold A."/>
        </authorList>
    </citation>
    <scope>NUCLEOTIDE SEQUENCE</scope>
    <source>
        <strain evidence="10">T#2717</strain>
    </source>
</reference>
<feature type="transmembrane region" description="Helical" evidence="8">
    <location>
        <begin position="227"/>
        <end position="249"/>
    </location>
</feature>
<dbReference type="InterPro" id="IPR036259">
    <property type="entry name" value="MFS_trans_sf"/>
</dbReference>
<name>Q9RPA9_STRFR</name>
<evidence type="ECO:0000256" key="7">
    <source>
        <dbReference type="ARBA" id="ARBA00023251"/>
    </source>
</evidence>
<dbReference type="EMBL" id="AF164960">
    <property type="protein sequence ID" value="AAF00207.1"/>
    <property type="molecule type" value="Genomic_DNA"/>
</dbReference>
<keyword evidence="4 8" id="KW-0812">Transmembrane</keyword>
<keyword evidence="5 8" id="KW-1133">Transmembrane helix</keyword>
<dbReference type="GO" id="GO:0022857">
    <property type="term" value="F:transmembrane transporter activity"/>
    <property type="evidence" value="ECO:0007669"/>
    <property type="project" value="InterPro"/>
</dbReference>
<dbReference type="PANTHER" id="PTHR42718:SF46">
    <property type="entry name" value="BLR6921 PROTEIN"/>
    <property type="match status" value="1"/>
</dbReference>
<dbReference type="Pfam" id="PF07690">
    <property type="entry name" value="MFS_1"/>
    <property type="match status" value="1"/>
</dbReference>
<comment type="subcellular location">
    <subcellularLocation>
        <location evidence="1">Cell membrane</location>
        <topology evidence="1">Multi-pass membrane protein</topology>
    </subcellularLocation>
</comment>
<accession>Q9RPA9</accession>
<evidence type="ECO:0000256" key="3">
    <source>
        <dbReference type="ARBA" id="ARBA00022475"/>
    </source>
</evidence>
<dbReference type="GO" id="GO:0046677">
    <property type="term" value="P:response to antibiotic"/>
    <property type="evidence" value="ECO:0007669"/>
    <property type="project" value="UniProtKB-KW"/>
</dbReference>
<feature type="transmembrane region" description="Helical" evidence="8">
    <location>
        <begin position="290"/>
        <end position="311"/>
    </location>
</feature>
<dbReference type="InterPro" id="IPR011701">
    <property type="entry name" value="MFS"/>
</dbReference>